<dbReference type="InterPro" id="IPR010982">
    <property type="entry name" value="Lambda_DNA-bd_dom_sf"/>
</dbReference>
<dbReference type="RefSeq" id="WP_120466227.1">
    <property type="nucleotide sequence ID" value="NZ_RAYQ01000001.1"/>
</dbReference>
<evidence type="ECO:0000259" key="1">
    <source>
        <dbReference type="PROSITE" id="PS50943"/>
    </source>
</evidence>
<gene>
    <name evidence="2" type="ORF">D7V94_01950</name>
</gene>
<dbReference type="CDD" id="cd00093">
    <property type="entry name" value="HTH_XRE"/>
    <property type="match status" value="1"/>
</dbReference>
<dbReference type="Pfam" id="PF01381">
    <property type="entry name" value="HTH_3"/>
    <property type="match status" value="1"/>
</dbReference>
<evidence type="ECO:0000313" key="2">
    <source>
        <dbReference type="EMBL" id="RKI94330.1"/>
    </source>
</evidence>
<protein>
    <submittedName>
        <fullName evidence="2">XRE family transcriptional regulator</fullName>
    </submittedName>
</protein>
<dbReference type="Gene3D" id="1.10.260.40">
    <property type="entry name" value="lambda repressor-like DNA-binding domains"/>
    <property type="match status" value="1"/>
</dbReference>
<sequence length="78" mass="8530">MLGTMIKEYMKENGIKQSYVADKMGTSPQILGTILNEKRKLEAAEFFNLCDAIGVDAANLAAVAGIYKRKSTKQETTA</sequence>
<dbReference type="InterPro" id="IPR001387">
    <property type="entry name" value="Cro/C1-type_HTH"/>
</dbReference>
<dbReference type="OrthoDB" id="1726456at2"/>
<dbReference type="GO" id="GO:0003677">
    <property type="term" value="F:DNA binding"/>
    <property type="evidence" value="ECO:0007669"/>
    <property type="project" value="InterPro"/>
</dbReference>
<dbReference type="SUPFAM" id="SSF47413">
    <property type="entry name" value="lambda repressor-like DNA-binding domains"/>
    <property type="match status" value="1"/>
</dbReference>
<dbReference type="AlphaFoldDB" id="A0A3A9AS47"/>
<proteinExistence type="predicted"/>
<comment type="caution">
    <text evidence="2">The sequence shown here is derived from an EMBL/GenBank/DDBJ whole genome shotgun (WGS) entry which is preliminary data.</text>
</comment>
<dbReference type="SMART" id="SM00530">
    <property type="entry name" value="HTH_XRE"/>
    <property type="match status" value="1"/>
</dbReference>
<dbReference type="EMBL" id="RAYQ01000001">
    <property type="protein sequence ID" value="RKI94330.1"/>
    <property type="molecule type" value="Genomic_DNA"/>
</dbReference>
<reference evidence="2 3" key="1">
    <citation type="submission" date="2018-09" db="EMBL/GenBank/DDBJ databases">
        <title>Murine metabolic-syndrome-specific gut microbial biobank.</title>
        <authorList>
            <person name="Liu C."/>
        </authorList>
    </citation>
    <scope>NUCLEOTIDE SEQUENCE [LARGE SCALE GENOMIC DNA]</scope>
    <source>
        <strain evidence="2 3">0.1xD8-82</strain>
    </source>
</reference>
<feature type="domain" description="HTH cro/C1-type" evidence="1">
    <location>
        <begin position="6"/>
        <end position="60"/>
    </location>
</feature>
<name>A0A3A9AS47_9FIRM</name>
<dbReference type="Proteomes" id="UP000280696">
    <property type="component" value="Unassembled WGS sequence"/>
</dbReference>
<keyword evidence="3" id="KW-1185">Reference proteome</keyword>
<organism evidence="2 3">
    <name type="scientific">Parablautia intestinalis</name>
    <dbReference type="NCBI Taxonomy" id="2320100"/>
    <lineage>
        <taxon>Bacteria</taxon>
        <taxon>Bacillati</taxon>
        <taxon>Bacillota</taxon>
        <taxon>Clostridia</taxon>
        <taxon>Lachnospirales</taxon>
        <taxon>Lachnospiraceae</taxon>
        <taxon>Parablautia</taxon>
    </lineage>
</organism>
<evidence type="ECO:0000313" key="3">
    <source>
        <dbReference type="Proteomes" id="UP000280696"/>
    </source>
</evidence>
<dbReference type="PROSITE" id="PS50943">
    <property type="entry name" value="HTH_CROC1"/>
    <property type="match status" value="1"/>
</dbReference>
<accession>A0A3A9AS47</accession>